<proteinExistence type="predicted"/>
<name>A0A5C6TW34_9SPHN</name>
<dbReference type="InterPro" id="IPR036097">
    <property type="entry name" value="HisK_dim/P_sf"/>
</dbReference>
<dbReference type="PANTHER" id="PTHR44936:SF10">
    <property type="entry name" value="SENSOR PROTEIN RSTB"/>
    <property type="match status" value="1"/>
</dbReference>
<keyword evidence="6" id="KW-0808">Transferase</keyword>
<keyword evidence="10" id="KW-0812">Transmembrane</keyword>
<dbReference type="InterPro" id="IPR003661">
    <property type="entry name" value="HisK_dim/P_dom"/>
</dbReference>
<keyword evidence="9" id="KW-0067">ATP-binding</keyword>
<comment type="subcellular location">
    <subcellularLocation>
        <location evidence="2">Cell membrane</location>
        <topology evidence="2">Multi-pass membrane protein</topology>
    </subcellularLocation>
</comment>
<evidence type="ECO:0000256" key="4">
    <source>
        <dbReference type="ARBA" id="ARBA00022475"/>
    </source>
</evidence>
<keyword evidence="5" id="KW-0597">Phosphoprotein</keyword>
<evidence type="ECO:0000313" key="13">
    <source>
        <dbReference type="EMBL" id="TXC64592.1"/>
    </source>
</evidence>
<dbReference type="SUPFAM" id="SSF47384">
    <property type="entry name" value="Homodimeric domain of signal transducing histidine kinase"/>
    <property type="match status" value="1"/>
</dbReference>
<evidence type="ECO:0000256" key="2">
    <source>
        <dbReference type="ARBA" id="ARBA00004651"/>
    </source>
</evidence>
<dbReference type="Proteomes" id="UP000321249">
    <property type="component" value="Unassembled WGS sequence"/>
</dbReference>
<keyword evidence="10" id="KW-0472">Membrane</keyword>
<keyword evidence="4" id="KW-1003">Cell membrane</keyword>
<evidence type="ECO:0000313" key="14">
    <source>
        <dbReference type="Proteomes" id="UP000321249"/>
    </source>
</evidence>
<reference evidence="13 14" key="1">
    <citation type="journal article" date="2015" name="J. Microbiol.">
        <title>Sphingosinicella ginsenosidimutans sp. nov., with ginsenoside converting activity.</title>
        <authorList>
            <person name="Kim J.K."/>
            <person name="Kang M.S."/>
            <person name="Park S.C."/>
            <person name="Kim K.M."/>
            <person name="Choi K."/>
            <person name="Yoon M.H."/>
            <person name="Im W.T."/>
        </authorList>
    </citation>
    <scope>NUCLEOTIDE SEQUENCE [LARGE SCALE GENOMIC DNA]</scope>
    <source>
        <strain evidence="13 14">BS-11</strain>
    </source>
</reference>
<dbReference type="CDD" id="cd00082">
    <property type="entry name" value="HisKA"/>
    <property type="match status" value="1"/>
</dbReference>
<evidence type="ECO:0000259" key="12">
    <source>
        <dbReference type="PROSITE" id="PS50885"/>
    </source>
</evidence>
<dbReference type="InterPro" id="IPR003660">
    <property type="entry name" value="HAMP_dom"/>
</dbReference>
<sequence length="485" mass="52310">MGRRIYAGSGGAEALKAIVQRVVPKSLIGQIALVMAIALLLAQAINFSLIFTERQRVSRAQIEGPAVARFVLSAQRIANGLPARARDGPFSGSPIERRRRVTIDDASSVPAARNDPWLVERLRADASSNGLALRDARAFAEEIAFRRPSMDHDAPSGRGSALRGRSEIRLQRLILSVQLADGRWVNGRALTPRANPWLALRPALATLLTYLIVLAAMLFVAIRIARPLRDLTLAAQGFKGNGEAPRVAPRGPADVSRAIEAFNAMGMRVSTMLDEKDRMLGAIGHDLRTPLASLRIRAESVEPADERAHMIATIEEMTAMLDDTLALARSGRAVEPLRSVDVTALADAVVEEFRALGAEVEMEAGTRQTGLIRPRLLRRAVRNLVENAVKYAGAARVAVRDLGPDELAIEIVDDGPGIPESEIEKVQEAFYRIEPSRSRETGGSGLGLTLARAAAQAHCGQLELENRPEGGLRVRLAIPRAAGAA</sequence>
<dbReference type="InterPro" id="IPR004358">
    <property type="entry name" value="Sig_transdc_His_kin-like_C"/>
</dbReference>
<evidence type="ECO:0000256" key="5">
    <source>
        <dbReference type="ARBA" id="ARBA00022553"/>
    </source>
</evidence>
<keyword evidence="8" id="KW-0418">Kinase</keyword>
<keyword evidence="14" id="KW-1185">Reference proteome</keyword>
<dbReference type="PROSITE" id="PS50109">
    <property type="entry name" value="HIS_KIN"/>
    <property type="match status" value="1"/>
</dbReference>
<organism evidence="13 14">
    <name type="scientific">Allosphingosinicella ginsenosidimutans</name>
    <dbReference type="NCBI Taxonomy" id="1176539"/>
    <lineage>
        <taxon>Bacteria</taxon>
        <taxon>Pseudomonadati</taxon>
        <taxon>Pseudomonadota</taxon>
        <taxon>Alphaproteobacteria</taxon>
        <taxon>Sphingomonadales</taxon>
        <taxon>Sphingomonadaceae</taxon>
        <taxon>Allosphingosinicella</taxon>
    </lineage>
</organism>
<accession>A0A5C6TW34</accession>
<dbReference type="CDD" id="cd00075">
    <property type="entry name" value="HATPase"/>
    <property type="match status" value="1"/>
</dbReference>
<evidence type="ECO:0000256" key="9">
    <source>
        <dbReference type="ARBA" id="ARBA00022840"/>
    </source>
</evidence>
<feature type="domain" description="HAMP" evidence="12">
    <location>
        <begin position="222"/>
        <end position="274"/>
    </location>
</feature>
<dbReference type="InterPro" id="IPR036890">
    <property type="entry name" value="HATPase_C_sf"/>
</dbReference>
<dbReference type="PANTHER" id="PTHR44936">
    <property type="entry name" value="SENSOR PROTEIN CREC"/>
    <property type="match status" value="1"/>
</dbReference>
<dbReference type="GO" id="GO:0005524">
    <property type="term" value="F:ATP binding"/>
    <property type="evidence" value="ECO:0007669"/>
    <property type="project" value="UniProtKB-KW"/>
</dbReference>
<evidence type="ECO:0000256" key="7">
    <source>
        <dbReference type="ARBA" id="ARBA00022741"/>
    </source>
</evidence>
<comment type="catalytic activity">
    <reaction evidence="1">
        <text>ATP + protein L-histidine = ADP + protein N-phospho-L-histidine.</text>
        <dbReference type="EC" id="2.7.13.3"/>
    </reaction>
</comment>
<dbReference type="EMBL" id="VOQQ01000001">
    <property type="protein sequence ID" value="TXC64592.1"/>
    <property type="molecule type" value="Genomic_DNA"/>
</dbReference>
<evidence type="ECO:0000256" key="8">
    <source>
        <dbReference type="ARBA" id="ARBA00022777"/>
    </source>
</evidence>
<evidence type="ECO:0000256" key="6">
    <source>
        <dbReference type="ARBA" id="ARBA00022679"/>
    </source>
</evidence>
<dbReference type="SMART" id="SM00388">
    <property type="entry name" value="HisKA"/>
    <property type="match status" value="1"/>
</dbReference>
<feature type="domain" description="Histidine kinase" evidence="11">
    <location>
        <begin position="282"/>
        <end position="482"/>
    </location>
</feature>
<dbReference type="Gene3D" id="1.10.287.130">
    <property type="match status" value="1"/>
</dbReference>
<comment type="caution">
    <text evidence="13">The sequence shown here is derived from an EMBL/GenBank/DDBJ whole genome shotgun (WGS) entry which is preliminary data.</text>
</comment>
<keyword evidence="10" id="KW-1133">Transmembrane helix</keyword>
<dbReference type="Gene3D" id="3.30.565.10">
    <property type="entry name" value="Histidine kinase-like ATPase, C-terminal domain"/>
    <property type="match status" value="1"/>
</dbReference>
<dbReference type="GO" id="GO:0005886">
    <property type="term" value="C:plasma membrane"/>
    <property type="evidence" value="ECO:0007669"/>
    <property type="project" value="UniProtKB-SubCell"/>
</dbReference>
<protein>
    <recommendedName>
        <fullName evidence="3">histidine kinase</fullName>
        <ecNumber evidence="3">2.7.13.3</ecNumber>
    </recommendedName>
</protein>
<dbReference type="PRINTS" id="PR00344">
    <property type="entry name" value="BCTRLSENSOR"/>
</dbReference>
<dbReference type="InterPro" id="IPR005467">
    <property type="entry name" value="His_kinase_dom"/>
</dbReference>
<dbReference type="EC" id="2.7.13.3" evidence="3"/>
<keyword evidence="7" id="KW-0547">Nucleotide-binding</keyword>
<dbReference type="SMART" id="SM00387">
    <property type="entry name" value="HATPase_c"/>
    <property type="match status" value="1"/>
</dbReference>
<evidence type="ECO:0000256" key="3">
    <source>
        <dbReference type="ARBA" id="ARBA00012438"/>
    </source>
</evidence>
<dbReference type="GO" id="GO:0000155">
    <property type="term" value="F:phosphorelay sensor kinase activity"/>
    <property type="evidence" value="ECO:0007669"/>
    <property type="project" value="InterPro"/>
</dbReference>
<feature type="transmembrane region" description="Helical" evidence="10">
    <location>
        <begin position="27"/>
        <end position="51"/>
    </location>
</feature>
<dbReference type="Pfam" id="PF02518">
    <property type="entry name" value="HATPase_c"/>
    <property type="match status" value="1"/>
</dbReference>
<evidence type="ECO:0000256" key="1">
    <source>
        <dbReference type="ARBA" id="ARBA00000085"/>
    </source>
</evidence>
<evidence type="ECO:0000256" key="10">
    <source>
        <dbReference type="SAM" id="Phobius"/>
    </source>
</evidence>
<evidence type="ECO:0000259" key="11">
    <source>
        <dbReference type="PROSITE" id="PS50109"/>
    </source>
</evidence>
<dbReference type="InterPro" id="IPR003594">
    <property type="entry name" value="HATPase_dom"/>
</dbReference>
<dbReference type="AlphaFoldDB" id="A0A5C6TW34"/>
<gene>
    <name evidence="13" type="ORF">FRZ32_13595</name>
</gene>
<dbReference type="SUPFAM" id="SSF55874">
    <property type="entry name" value="ATPase domain of HSP90 chaperone/DNA topoisomerase II/histidine kinase"/>
    <property type="match status" value="1"/>
</dbReference>
<dbReference type="PROSITE" id="PS50885">
    <property type="entry name" value="HAMP"/>
    <property type="match status" value="1"/>
</dbReference>
<dbReference type="InterPro" id="IPR050980">
    <property type="entry name" value="2C_sensor_his_kinase"/>
</dbReference>
<feature type="transmembrane region" description="Helical" evidence="10">
    <location>
        <begin position="198"/>
        <end position="222"/>
    </location>
</feature>